<reference evidence="1" key="1">
    <citation type="journal article" date="2015" name="Nature">
        <title>Complex archaea that bridge the gap between prokaryotes and eukaryotes.</title>
        <authorList>
            <person name="Spang A."/>
            <person name="Saw J.H."/>
            <person name="Jorgensen S.L."/>
            <person name="Zaremba-Niedzwiedzka K."/>
            <person name="Martijn J."/>
            <person name="Lind A.E."/>
            <person name="van Eijk R."/>
            <person name="Schleper C."/>
            <person name="Guy L."/>
            <person name="Ettema T.J."/>
        </authorList>
    </citation>
    <scope>NUCLEOTIDE SEQUENCE</scope>
</reference>
<proteinExistence type="predicted"/>
<accession>A0A0F9AP83</accession>
<protein>
    <submittedName>
        <fullName evidence="1">Uncharacterized protein</fullName>
    </submittedName>
</protein>
<dbReference type="AlphaFoldDB" id="A0A0F9AP83"/>
<organism evidence="1">
    <name type="scientific">marine sediment metagenome</name>
    <dbReference type="NCBI Taxonomy" id="412755"/>
    <lineage>
        <taxon>unclassified sequences</taxon>
        <taxon>metagenomes</taxon>
        <taxon>ecological metagenomes</taxon>
    </lineage>
</organism>
<dbReference type="EMBL" id="LAZR01053650">
    <property type="protein sequence ID" value="KKK80284.1"/>
    <property type="molecule type" value="Genomic_DNA"/>
</dbReference>
<evidence type="ECO:0000313" key="1">
    <source>
        <dbReference type="EMBL" id="KKK80284.1"/>
    </source>
</evidence>
<sequence>MFEIICFGVLIIFMVWVMYIDEDISQSIREIEERLGNGNL</sequence>
<comment type="caution">
    <text evidence="1">The sequence shown here is derived from an EMBL/GenBank/DDBJ whole genome shotgun (WGS) entry which is preliminary data.</text>
</comment>
<name>A0A0F9AP83_9ZZZZ</name>
<gene>
    <name evidence="1" type="ORF">LCGC14_2825000</name>
</gene>